<dbReference type="AlphaFoldDB" id="A0AAF0X2B6"/>
<dbReference type="InterPro" id="IPR040276">
    <property type="entry name" value="At4g26450-like"/>
</dbReference>
<dbReference type="Proteomes" id="UP000077755">
    <property type="component" value="Chromosome 5"/>
</dbReference>
<reference evidence="2" key="2">
    <citation type="submission" date="2022-03" db="EMBL/GenBank/DDBJ databases">
        <title>Draft title - Genomic analysis of global carrot germplasm unveils the trajectory of domestication and the origin of high carotenoid orange carrot.</title>
        <authorList>
            <person name="Iorizzo M."/>
            <person name="Ellison S."/>
            <person name="Senalik D."/>
            <person name="Macko-Podgorni A."/>
            <person name="Grzebelus D."/>
            <person name="Bostan H."/>
            <person name="Rolling W."/>
            <person name="Curaba J."/>
            <person name="Simon P."/>
        </authorList>
    </citation>
    <scope>NUCLEOTIDE SEQUENCE</scope>
    <source>
        <tissue evidence="2">Leaf</tissue>
    </source>
</reference>
<feature type="compositionally biased region" description="Polar residues" evidence="1">
    <location>
        <begin position="172"/>
        <end position="191"/>
    </location>
</feature>
<evidence type="ECO:0000313" key="2">
    <source>
        <dbReference type="EMBL" id="WOG99859.1"/>
    </source>
</evidence>
<dbReference type="EMBL" id="CP093347">
    <property type="protein sequence ID" value="WOG99859.1"/>
    <property type="molecule type" value="Genomic_DNA"/>
</dbReference>
<feature type="region of interest" description="Disordered" evidence="1">
    <location>
        <begin position="1"/>
        <end position="66"/>
    </location>
</feature>
<evidence type="ECO:0000256" key="1">
    <source>
        <dbReference type="SAM" id="MobiDB-lite"/>
    </source>
</evidence>
<keyword evidence="3" id="KW-1185">Reference proteome</keyword>
<protein>
    <submittedName>
        <fullName evidence="2">Uncharacterized protein</fullName>
    </submittedName>
</protein>
<name>A0AAF0X2B6_DAUCS</name>
<proteinExistence type="predicted"/>
<feature type="compositionally biased region" description="Polar residues" evidence="1">
    <location>
        <begin position="215"/>
        <end position="239"/>
    </location>
</feature>
<organism evidence="2 3">
    <name type="scientific">Daucus carota subsp. sativus</name>
    <name type="common">Carrot</name>
    <dbReference type="NCBI Taxonomy" id="79200"/>
    <lineage>
        <taxon>Eukaryota</taxon>
        <taxon>Viridiplantae</taxon>
        <taxon>Streptophyta</taxon>
        <taxon>Embryophyta</taxon>
        <taxon>Tracheophyta</taxon>
        <taxon>Spermatophyta</taxon>
        <taxon>Magnoliopsida</taxon>
        <taxon>eudicotyledons</taxon>
        <taxon>Gunneridae</taxon>
        <taxon>Pentapetalae</taxon>
        <taxon>asterids</taxon>
        <taxon>campanulids</taxon>
        <taxon>Apiales</taxon>
        <taxon>Apiaceae</taxon>
        <taxon>Apioideae</taxon>
        <taxon>Scandiceae</taxon>
        <taxon>Daucinae</taxon>
        <taxon>Daucus</taxon>
        <taxon>Daucus sect. Daucus</taxon>
    </lineage>
</organism>
<dbReference type="KEGG" id="dcr:108223174"/>
<evidence type="ECO:0000313" key="3">
    <source>
        <dbReference type="Proteomes" id="UP000077755"/>
    </source>
</evidence>
<dbReference type="PANTHER" id="PTHR36056:SF1">
    <property type="entry name" value="PROTEIN, PUTATIVE-RELATED"/>
    <property type="match status" value="1"/>
</dbReference>
<reference evidence="2" key="1">
    <citation type="journal article" date="2016" name="Nat. Genet.">
        <title>A high-quality carrot genome assembly provides new insights into carotenoid accumulation and asterid genome evolution.</title>
        <authorList>
            <person name="Iorizzo M."/>
            <person name="Ellison S."/>
            <person name="Senalik D."/>
            <person name="Zeng P."/>
            <person name="Satapoomin P."/>
            <person name="Huang J."/>
            <person name="Bowman M."/>
            <person name="Iovene M."/>
            <person name="Sanseverino W."/>
            <person name="Cavagnaro P."/>
            <person name="Yildiz M."/>
            <person name="Macko-Podgorni A."/>
            <person name="Moranska E."/>
            <person name="Grzebelus E."/>
            <person name="Grzebelus D."/>
            <person name="Ashrafi H."/>
            <person name="Zheng Z."/>
            <person name="Cheng S."/>
            <person name="Spooner D."/>
            <person name="Van Deynze A."/>
            <person name="Simon P."/>
        </authorList>
    </citation>
    <scope>NUCLEOTIDE SEQUENCE</scope>
    <source>
        <tissue evidence="2">Leaf</tissue>
    </source>
</reference>
<sequence length="730" mass="78992">MHARNRVPGNGYRSPMGMGGVGPASRISPEGGGRGNAMYNSEYRGYSRGFGRGQTKPFQPPQPRKGDVFTEAGRLATEYLVSKGILPQNVYSGKWQNGGLKNLVGNLQGQQGLRPQDGDSQTESRLSALGRLGDAGINDMGTSSKRRFPDEYNTADSRDHIRVKKRMESFRGNGSQRNQELGRSSSWSEKSGVSADKNNNDDAFNEYQEEKQASKESVSGEQKSQSGDVASKHSNSGPSESPHEKNQVTDDVALKACSSSTGIINPCASDPDPKEKPKEINITNLGSGEVKGGNCDNETEKQGVIEESLVHHSAEDNLESKNGSNLLRLCTFAKVPTRTRSSLTTKASKVGSLAITEDANTNDGGLSLVTGTSVEAQHISGPSGNGSSNQTWDLKVDPDASNLQKDAADLGTGHEIEQGKCTRSRSFPDRALIKEEGLNEWAGGYGRSNTMDSWKGEKGSMQHSDSKDGYKVKEWDPMIDAQVDLYNSNSVQNSKGLVEGMHSSSEEVTVAAEQKELLDISLSHSGVVKSEAECTEEKQLMSGSFKICDLNLMGASDLHDNHDDHPVLIYPSNSEKRKSEAGHVDVSLSMSNNCITPEKFSRRGANGEEVEVIDLENDCIQDMALNNPNQKDETLFTGLDSLTSNTQNVNDISGVQDGYGLMISELLGNDMPNCSSVPADVNSLHNDMGLNNGEGILGDDDSIYMSLGEIPISFLRGWEQQPPQEYDKPF</sequence>
<accession>A0AAF0X2B6</accession>
<dbReference type="PANTHER" id="PTHR36056">
    <property type="entry name" value="PROTEIN, PUTATIVE-RELATED"/>
    <property type="match status" value="1"/>
</dbReference>
<gene>
    <name evidence="2" type="ORF">DCAR_0519215</name>
</gene>
<feature type="region of interest" description="Disordered" evidence="1">
    <location>
        <begin position="129"/>
        <end position="297"/>
    </location>
</feature>